<dbReference type="EMBL" id="AACFWJ010000001">
    <property type="protein sequence ID" value="EAK3958338.1"/>
    <property type="molecule type" value="Genomic_DNA"/>
</dbReference>
<dbReference type="Gene3D" id="3.30.420.240">
    <property type="match status" value="1"/>
</dbReference>
<dbReference type="EMBL" id="ABMIIH010000010">
    <property type="protein sequence ID" value="ELD5187349.1"/>
    <property type="molecule type" value="Genomic_DNA"/>
</dbReference>
<dbReference type="RefSeq" id="WP_038401728.1">
    <property type="nucleotide sequence ID" value="NZ_AACERE020000012.1"/>
</dbReference>
<name>A0A431DID6_CAMJU</name>
<dbReference type="Gene3D" id="3.40.50.300">
    <property type="entry name" value="P-loop containing nucleotide triphosphate hydrolases"/>
    <property type="match status" value="1"/>
</dbReference>
<dbReference type="InterPro" id="IPR006517">
    <property type="entry name" value="Phage_terminase_lsu-like_C"/>
</dbReference>
<dbReference type="AlphaFoldDB" id="A0A431DID6"/>
<evidence type="ECO:0000313" key="1">
    <source>
        <dbReference type="EMBL" id="EAK3958338.1"/>
    </source>
</evidence>
<organism evidence="1 3">
    <name type="scientific">Campylobacter jejuni</name>
    <dbReference type="NCBI Taxonomy" id="197"/>
    <lineage>
        <taxon>Bacteria</taxon>
        <taxon>Pseudomonadati</taxon>
        <taxon>Campylobacterota</taxon>
        <taxon>Epsilonproteobacteria</taxon>
        <taxon>Campylobacterales</taxon>
        <taxon>Campylobacteraceae</taxon>
        <taxon>Campylobacter</taxon>
    </lineage>
</organism>
<evidence type="ECO:0000313" key="2">
    <source>
        <dbReference type="EMBL" id="ELD5187349.1"/>
    </source>
</evidence>
<proteinExistence type="predicted"/>
<dbReference type="Proteomes" id="UP000410873">
    <property type="component" value="Unassembled WGS sequence"/>
</dbReference>
<reference evidence="1 3" key="1">
    <citation type="submission" date="2018-05" db="EMBL/GenBank/DDBJ databases">
        <authorList>
            <consortium name="PulseNet: The National Subtyping Network for Foodborne Disease Surveillance"/>
            <person name="Tarr C.L."/>
            <person name="Trees E."/>
            <person name="Katz L.S."/>
            <person name="Carleton-Romer H.A."/>
            <person name="Stroika S."/>
            <person name="Kucerova Z."/>
            <person name="Roache K.F."/>
            <person name="Sabol A.L."/>
            <person name="Besser J."/>
            <person name="Gerner-Smidt P."/>
        </authorList>
    </citation>
    <scope>NUCLEOTIDE SEQUENCE [LARGE SCALE GENOMIC DNA]</scope>
    <source>
        <strain evidence="1 3">PNUSAC003589</strain>
    </source>
</reference>
<comment type="caution">
    <text evidence="1">The sequence shown here is derived from an EMBL/GenBank/DDBJ whole genome shotgun (WGS) entry which is preliminary data.</text>
</comment>
<dbReference type="NCBIfam" id="TIGR01630">
    <property type="entry name" value="psiM2_ORF9"/>
    <property type="match status" value="1"/>
</dbReference>
<reference evidence="2" key="2">
    <citation type="submission" date="2023-06" db="EMBL/GenBank/DDBJ databases">
        <authorList>
            <consortium name="PulseNet: The National Subtyping Network for Foodborne Disease Surveillance"/>
        </authorList>
    </citation>
    <scope>NUCLEOTIDE SEQUENCE</scope>
    <source>
        <strain evidence="2">PNUSAC035917</strain>
    </source>
</reference>
<evidence type="ECO:0000313" key="3">
    <source>
        <dbReference type="Proteomes" id="UP000410873"/>
    </source>
</evidence>
<protein>
    <submittedName>
        <fullName evidence="2">Phage terminase large subunit</fullName>
    </submittedName>
</protein>
<dbReference type="Proteomes" id="UP001183411">
    <property type="component" value="Unassembled WGS sequence"/>
</dbReference>
<dbReference type="InterPro" id="IPR027417">
    <property type="entry name" value="P-loop_NTPase"/>
</dbReference>
<sequence>MLFSKEELDEFLISNEQKHENTPNELKGAMQRKDFLEWMDELKNELKTQFLHESHLDPTLKEERIKRASVDFDYFARTYFPHYFTIKGECGLHLHLNEVFTKIALKKESKGEKHAIAAPRAHGKSTYTSQLFPLWCLVFNYKSFIVEISDAVELMEGMLEAIKAELEDNPHLKLDFPEVVGIGKTWRVGEFVSNNGVKIKAFGSGKRLRGVRYGVKRPDLVILDDLENDTNVRSKDQRDKLEDWVDEAVLNLGSADGSLDVLYIGTILHNDSVLSRKLKLGFWNPKVFRSIEEFPQRLDLWDEYAMLYRNADFNTAHQFYLKNKVLMDKGAKVLWKEAKSLEDLMKLRAENLKAFNKEQLNNPRSENQIFSLDGINFYDDLPAINQYYMYIDPAGEKAKSDFTAITIIGKGAKGFYVAESIVKILKAQSIIKTIFNLQKIYKCRLIEIETNGGQFFLKKWLQEKSLESGVFLPLRGKNNSVSKFERIESLSLAFENEELFLHKSQTMLINQLLEFPEGKNDDAPDSLAGAFLLARTKSSIKRRKHHFNSVSRIRRF</sequence>
<gene>
    <name evidence="2" type="primary">terL</name>
    <name evidence="1" type="ORF">C1418_00560</name>
    <name evidence="2" type="ORF">QQI97_001548</name>
</gene>
<accession>A0A431DID6</accession>